<gene>
    <name evidence="3" type="ORF">XFLAVUS301_02390</name>
</gene>
<protein>
    <recommendedName>
        <fullName evidence="5">DUF1036 domain-containing protein</fullName>
    </recommendedName>
</protein>
<proteinExistence type="predicted"/>
<dbReference type="Proteomes" id="UP001144397">
    <property type="component" value="Unassembled WGS sequence"/>
</dbReference>
<evidence type="ECO:0000256" key="2">
    <source>
        <dbReference type="SAM" id="Phobius"/>
    </source>
</evidence>
<dbReference type="Pfam" id="PF06282">
    <property type="entry name" value="DUF1036"/>
    <property type="match status" value="1"/>
</dbReference>
<evidence type="ECO:0000256" key="1">
    <source>
        <dbReference type="SAM" id="MobiDB-lite"/>
    </source>
</evidence>
<feature type="compositionally biased region" description="Pro residues" evidence="1">
    <location>
        <begin position="193"/>
        <end position="204"/>
    </location>
</feature>
<keyword evidence="2" id="KW-1133">Transmembrane helix</keyword>
<organism evidence="3 4">
    <name type="scientific">Xanthobacter flavus</name>
    <dbReference type="NCBI Taxonomy" id="281"/>
    <lineage>
        <taxon>Bacteria</taxon>
        <taxon>Pseudomonadati</taxon>
        <taxon>Pseudomonadota</taxon>
        <taxon>Alphaproteobacteria</taxon>
        <taxon>Hyphomicrobiales</taxon>
        <taxon>Xanthobacteraceae</taxon>
        <taxon>Xanthobacter</taxon>
    </lineage>
</organism>
<name>A0A9W6FHY8_XANFL</name>
<dbReference type="InterPro" id="IPR009380">
    <property type="entry name" value="DUF1036"/>
</dbReference>
<dbReference type="EMBL" id="BSDO01000001">
    <property type="protein sequence ID" value="GLI20565.1"/>
    <property type="molecule type" value="Genomic_DNA"/>
</dbReference>
<feature type="transmembrane region" description="Helical" evidence="2">
    <location>
        <begin position="48"/>
        <end position="71"/>
    </location>
</feature>
<dbReference type="AlphaFoldDB" id="A0A9W6FHY8"/>
<feature type="region of interest" description="Disordered" evidence="1">
    <location>
        <begin position="177"/>
        <end position="204"/>
    </location>
</feature>
<keyword evidence="2" id="KW-0812">Transmembrane</keyword>
<evidence type="ECO:0000313" key="4">
    <source>
        <dbReference type="Proteomes" id="UP001144397"/>
    </source>
</evidence>
<evidence type="ECO:0008006" key="5">
    <source>
        <dbReference type="Google" id="ProtNLM"/>
    </source>
</evidence>
<reference evidence="3" key="1">
    <citation type="submission" date="2022-12" db="EMBL/GenBank/DDBJ databases">
        <title>Reference genome sequencing for broad-spectrum identification of bacterial and archaeal isolates by mass spectrometry.</title>
        <authorList>
            <person name="Sekiguchi Y."/>
            <person name="Tourlousse D.M."/>
        </authorList>
    </citation>
    <scope>NUCLEOTIDE SEQUENCE</scope>
    <source>
        <strain evidence="3">301</strain>
    </source>
</reference>
<accession>A0A9W6FHY8</accession>
<keyword evidence="2" id="KW-0472">Membrane</keyword>
<feature type="compositionally biased region" description="Polar residues" evidence="1">
    <location>
        <begin position="177"/>
        <end position="189"/>
    </location>
</feature>
<evidence type="ECO:0000313" key="3">
    <source>
        <dbReference type="EMBL" id="GLI20565.1"/>
    </source>
</evidence>
<comment type="caution">
    <text evidence="3">The sequence shown here is derived from an EMBL/GenBank/DDBJ whole genome shotgun (WGS) entry which is preliminary data.</text>
</comment>
<sequence>MTPRPPRGTQRLIMPFAATPLRFDGMPEHCAAGLTAPDRGERRSPRSLALLLGATLALGIGATLIPTPAAAEFRLCNRTQSRVGIALGYKDGDAWATEGWWNVSANSCETLLRGDLSARFYYLYAVDYDQGGEWAGKAYMCTREKEFTIKGAEDCLARGFDRTGFFEVDTQEQKSWTVQLTESSQTKQGQAPAPLPPPAPRAKP</sequence>